<dbReference type="InterPro" id="IPR036388">
    <property type="entry name" value="WH-like_DNA-bd_sf"/>
</dbReference>
<dbReference type="GO" id="GO:0006355">
    <property type="term" value="P:regulation of DNA-templated transcription"/>
    <property type="evidence" value="ECO:0007669"/>
    <property type="project" value="InterPro"/>
</dbReference>
<feature type="modified residue" description="4-aspartylphosphate" evidence="8">
    <location>
        <position position="57"/>
    </location>
</feature>
<dbReference type="SMART" id="SM00862">
    <property type="entry name" value="Trans_reg_C"/>
    <property type="match status" value="1"/>
</dbReference>
<dbReference type="Proteomes" id="UP000564677">
    <property type="component" value="Unassembled WGS sequence"/>
</dbReference>
<keyword evidence="5" id="KW-0805">Transcription regulation</keyword>
<name>A0A7X5V2P3_9SPHN</name>
<dbReference type="GO" id="GO:0032993">
    <property type="term" value="C:protein-DNA complex"/>
    <property type="evidence" value="ECO:0007669"/>
    <property type="project" value="TreeGrafter"/>
</dbReference>
<dbReference type="CDD" id="cd00383">
    <property type="entry name" value="trans_reg_C"/>
    <property type="match status" value="1"/>
</dbReference>
<dbReference type="Pfam" id="PF00486">
    <property type="entry name" value="Trans_reg_C"/>
    <property type="match status" value="1"/>
</dbReference>
<evidence type="ECO:0000313" key="12">
    <source>
        <dbReference type="EMBL" id="NIJ66798.1"/>
    </source>
</evidence>
<sequence>MCRADVIEILLIDDDAQLGALMGDYLLPQGFRVTASATGEEGVDLALSGRFALVLLDVMLPGIDGIEVLRRVRARSAVAVVMLTARGDDDVERVIGLELGADDYLAKPCFPRELLARLRAVLRRTRDLPAQPMISAGRLRLDKARRTTSWGDQQVALTVTEFNLLELLMHGGDTVSTRDALCLAALGRSRHPYDRSIDVHVSNLRLKLDRATGRNIGIETVRGVGYRLRMEG</sequence>
<evidence type="ECO:0000256" key="9">
    <source>
        <dbReference type="PROSITE-ProRule" id="PRU01091"/>
    </source>
</evidence>
<keyword evidence="13" id="KW-1185">Reference proteome</keyword>
<dbReference type="Gene3D" id="1.10.10.10">
    <property type="entry name" value="Winged helix-like DNA-binding domain superfamily/Winged helix DNA-binding domain"/>
    <property type="match status" value="1"/>
</dbReference>
<dbReference type="AlphaFoldDB" id="A0A7X5V2P3"/>
<evidence type="ECO:0000256" key="6">
    <source>
        <dbReference type="ARBA" id="ARBA00023125"/>
    </source>
</evidence>
<reference evidence="12 13" key="1">
    <citation type="submission" date="2020-03" db="EMBL/GenBank/DDBJ databases">
        <title>Genomic Encyclopedia of Type Strains, Phase IV (KMG-IV): sequencing the most valuable type-strain genomes for metagenomic binning, comparative biology and taxonomic classification.</title>
        <authorList>
            <person name="Goeker M."/>
        </authorList>
    </citation>
    <scope>NUCLEOTIDE SEQUENCE [LARGE SCALE GENOMIC DNA]</scope>
    <source>
        <strain evidence="12 13">DSM 4733</strain>
    </source>
</reference>
<dbReference type="InterPro" id="IPR001789">
    <property type="entry name" value="Sig_transdc_resp-reg_receiver"/>
</dbReference>
<dbReference type="RefSeq" id="WP_208413744.1">
    <property type="nucleotide sequence ID" value="NZ_JAASQV010000004.1"/>
</dbReference>
<comment type="caution">
    <text evidence="12">The sequence shown here is derived from an EMBL/GenBank/DDBJ whole genome shotgun (WGS) entry which is preliminary data.</text>
</comment>
<keyword evidence="6 9" id="KW-0238">DNA-binding</keyword>
<keyword evidence="3 8" id="KW-0597">Phosphoprotein</keyword>
<dbReference type="InterPro" id="IPR001867">
    <property type="entry name" value="OmpR/PhoB-type_DNA-bd"/>
</dbReference>
<evidence type="ECO:0000256" key="4">
    <source>
        <dbReference type="ARBA" id="ARBA00023012"/>
    </source>
</evidence>
<gene>
    <name evidence="12" type="ORF">FHR20_003774</name>
</gene>
<dbReference type="GO" id="GO:0000976">
    <property type="term" value="F:transcription cis-regulatory region binding"/>
    <property type="evidence" value="ECO:0007669"/>
    <property type="project" value="TreeGrafter"/>
</dbReference>
<dbReference type="GO" id="GO:0000156">
    <property type="term" value="F:phosphorelay response regulator activity"/>
    <property type="evidence" value="ECO:0007669"/>
    <property type="project" value="TreeGrafter"/>
</dbReference>
<dbReference type="PROSITE" id="PS51755">
    <property type="entry name" value="OMPR_PHOB"/>
    <property type="match status" value="1"/>
</dbReference>
<proteinExistence type="predicted"/>
<dbReference type="InterPro" id="IPR011006">
    <property type="entry name" value="CheY-like_superfamily"/>
</dbReference>
<dbReference type="SUPFAM" id="SSF52172">
    <property type="entry name" value="CheY-like"/>
    <property type="match status" value="1"/>
</dbReference>
<evidence type="ECO:0000256" key="2">
    <source>
        <dbReference type="ARBA" id="ARBA00022490"/>
    </source>
</evidence>
<dbReference type="Gene3D" id="3.40.50.2300">
    <property type="match status" value="1"/>
</dbReference>
<evidence type="ECO:0000259" key="11">
    <source>
        <dbReference type="PROSITE" id="PS51755"/>
    </source>
</evidence>
<accession>A0A7X5V2P3</accession>
<dbReference type="EMBL" id="JAASQV010000004">
    <property type="protein sequence ID" value="NIJ66798.1"/>
    <property type="molecule type" value="Genomic_DNA"/>
</dbReference>
<keyword evidence="4" id="KW-0902">Two-component regulatory system</keyword>
<dbReference type="PANTHER" id="PTHR48111:SF39">
    <property type="entry name" value="TRANSCRIPTIONAL REGULATORY PROTEIN CPXR"/>
    <property type="match status" value="1"/>
</dbReference>
<dbReference type="Gene3D" id="6.10.250.690">
    <property type="match status" value="1"/>
</dbReference>
<evidence type="ECO:0000256" key="5">
    <source>
        <dbReference type="ARBA" id="ARBA00023015"/>
    </source>
</evidence>
<evidence type="ECO:0000256" key="7">
    <source>
        <dbReference type="ARBA" id="ARBA00023163"/>
    </source>
</evidence>
<evidence type="ECO:0000256" key="3">
    <source>
        <dbReference type="ARBA" id="ARBA00022553"/>
    </source>
</evidence>
<evidence type="ECO:0000313" key="13">
    <source>
        <dbReference type="Proteomes" id="UP000564677"/>
    </source>
</evidence>
<dbReference type="Pfam" id="PF00072">
    <property type="entry name" value="Response_reg"/>
    <property type="match status" value="1"/>
</dbReference>
<evidence type="ECO:0000259" key="10">
    <source>
        <dbReference type="PROSITE" id="PS50110"/>
    </source>
</evidence>
<keyword evidence="2" id="KW-0963">Cytoplasm</keyword>
<dbReference type="PROSITE" id="PS50110">
    <property type="entry name" value="RESPONSE_REGULATORY"/>
    <property type="match status" value="1"/>
</dbReference>
<protein>
    <submittedName>
        <fullName evidence="12">Two-component system OmpR family response regulator</fullName>
    </submittedName>
</protein>
<comment type="subcellular location">
    <subcellularLocation>
        <location evidence="1">Cytoplasm</location>
    </subcellularLocation>
</comment>
<dbReference type="PANTHER" id="PTHR48111">
    <property type="entry name" value="REGULATOR OF RPOS"/>
    <property type="match status" value="1"/>
</dbReference>
<dbReference type="GO" id="GO:0005829">
    <property type="term" value="C:cytosol"/>
    <property type="evidence" value="ECO:0007669"/>
    <property type="project" value="TreeGrafter"/>
</dbReference>
<feature type="domain" description="OmpR/PhoB-type" evidence="11">
    <location>
        <begin position="131"/>
        <end position="230"/>
    </location>
</feature>
<evidence type="ECO:0000256" key="8">
    <source>
        <dbReference type="PROSITE-ProRule" id="PRU00169"/>
    </source>
</evidence>
<keyword evidence="7" id="KW-0804">Transcription</keyword>
<feature type="DNA-binding region" description="OmpR/PhoB-type" evidence="9">
    <location>
        <begin position="131"/>
        <end position="230"/>
    </location>
</feature>
<feature type="domain" description="Response regulatory" evidence="10">
    <location>
        <begin position="8"/>
        <end position="122"/>
    </location>
</feature>
<organism evidence="12 13">
    <name type="scientific">Sphingomonas leidyi</name>
    <dbReference type="NCBI Taxonomy" id="68569"/>
    <lineage>
        <taxon>Bacteria</taxon>
        <taxon>Pseudomonadati</taxon>
        <taxon>Pseudomonadota</taxon>
        <taxon>Alphaproteobacteria</taxon>
        <taxon>Sphingomonadales</taxon>
        <taxon>Sphingomonadaceae</taxon>
        <taxon>Sphingomonas</taxon>
    </lineage>
</organism>
<evidence type="ECO:0000256" key="1">
    <source>
        <dbReference type="ARBA" id="ARBA00004496"/>
    </source>
</evidence>
<dbReference type="InterPro" id="IPR039420">
    <property type="entry name" value="WalR-like"/>
</dbReference>
<dbReference type="SMART" id="SM00448">
    <property type="entry name" value="REC"/>
    <property type="match status" value="1"/>
</dbReference>